<protein>
    <recommendedName>
        <fullName evidence="4">RecF/RecN/SMC N-terminal domain protein</fullName>
    </recommendedName>
</protein>
<feature type="coiled-coil region" evidence="1">
    <location>
        <begin position="219"/>
        <end position="249"/>
    </location>
</feature>
<sequence>MIRMTRVRLVNWHNFTDSILDIKMITYLIGVNAVGKTTIMDAVRYCLTTNKNFNTAGNRRSERTLQGSVHGKQRAVKVYTRPGHTVSYIGVEFYDEIKQKPFVITVRVESENPAQELRHVSQDWYLTKPGYNLEQLPYIIKNRPASREQFRLSGKGLEMAPNQTEARRRISRILGIGEADSPLGKKFHEVFHMGTSLEDINNIREFIYTYILPEPEMNLETLQGDMRELERLSEVLMEAQQREKSLQEIIDCLDEGRRLDGRVRVVELLIEYARWQEAVEKDRYCELEITRNQRISVTAGEELKVLEERKSALTRKRDEAIRNLGQNPENQALTYLQEKEEELKKQCRELRTAKDKLDRSVSMLKQLDEQLKIQDFVLGISDEITNIDISLEERKEQIHTLAAGLKQLEPEIKERGHQIWASIETAEQELKGIGKRLLQLKSGKMVYPRDAEKLKQVINSELQKRGMPEEARIFCELLYMTDESWQDTVESYLGSLRFHVLVPPRYYQVAKEVFVRMGREVGHAGLVDTIGLERDYHKAEFPEGDFLVGKIESKNPYARMYIKFLLKDTVCCEHESDLEQYRRSVTKDLLRYQNYCLIRMDKREHYIGLNARKQQIDVLEKRQNTLLTEKRHSENSKVELERLEQLYYPFVQGNAMEDLYQHLDAPERLEETEQQRLNVRKEIEEYENNPILRAMFNQIDCLKNELEDLDKECVNKQASQQTADQTILKMRQEQEKNRDYIQETRQQYESLLHQYSEYQEDALARYEEYAKTRSPAEIVKNQINSNALAQLQSRRDNYINAILIPKQNDYNSHYACDYAPGLAGDGAFRMAHVSLVNIDLEKYKEDLRQAQIRCEARFRKDVLFRLKDDITTAKQQIKSLNRVMENLAYGEEQYRFYVDGCKEGELKAFYNIIMAEKNEEYSEDSQLSLFTETRDEAYETQVHDFMERIMVDAKEIAQARAEGKKVAFKPLSQYVDYRTYLDYDMYVKNLSTGYEVPLSEVSGDGSGGENQAPFYVAICASFLQIYEQSENSIRLILLDEAFNKMTSDRIAPMMKMFRDLKMQVLLISTVEKCSSIYPYCDLTYSILKVGNRNSIGLFDREQI</sequence>
<dbReference type="GO" id="GO:0000731">
    <property type="term" value="P:DNA synthesis involved in DNA repair"/>
    <property type="evidence" value="ECO:0007669"/>
    <property type="project" value="TreeGrafter"/>
</dbReference>
<dbReference type="AlphaFoldDB" id="D3AAP0"/>
<evidence type="ECO:0000256" key="1">
    <source>
        <dbReference type="SAM" id="Coils"/>
    </source>
</evidence>
<dbReference type="Pfam" id="PF13558">
    <property type="entry name" value="SbcC_Walker_B"/>
    <property type="match status" value="1"/>
</dbReference>
<dbReference type="Gene3D" id="3.40.50.300">
    <property type="entry name" value="P-loop containing nucleotide triphosphate hydrolases"/>
    <property type="match status" value="2"/>
</dbReference>
<evidence type="ECO:0008006" key="4">
    <source>
        <dbReference type="Google" id="ProtNLM"/>
    </source>
</evidence>
<comment type="caution">
    <text evidence="2">The sequence shown here is derived from an EMBL/GenBank/DDBJ whole genome shotgun (WGS) entry which is preliminary data.</text>
</comment>
<dbReference type="HOGENOM" id="CLU_009040_1_0_9"/>
<feature type="coiled-coil region" evidence="1">
    <location>
        <begin position="833"/>
        <end position="883"/>
    </location>
</feature>
<dbReference type="EMBL" id="ACIO01000039">
    <property type="protein sequence ID" value="EFD01122.1"/>
    <property type="molecule type" value="Genomic_DNA"/>
</dbReference>
<feature type="coiled-coil region" evidence="1">
    <location>
        <begin position="303"/>
        <end position="370"/>
    </location>
</feature>
<proteinExistence type="predicted"/>
<reference evidence="2 3" key="1">
    <citation type="submission" date="2010-01" db="EMBL/GenBank/DDBJ databases">
        <authorList>
            <person name="Weinstock G."/>
            <person name="Sodergren E."/>
            <person name="Clifton S."/>
            <person name="Fulton L."/>
            <person name="Fulton B."/>
            <person name="Courtney L."/>
            <person name="Fronick C."/>
            <person name="Harrison M."/>
            <person name="Strong C."/>
            <person name="Farmer C."/>
            <person name="Delahaunty K."/>
            <person name="Markovic C."/>
            <person name="Hall O."/>
            <person name="Minx P."/>
            <person name="Tomlinson C."/>
            <person name="Mitreva M."/>
            <person name="Nelson J."/>
            <person name="Hou S."/>
            <person name="Wollam A."/>
            <person name="Pepin K.H."/>
            <person name="Johnson M."/>
            <person name="Bhonagiri V."/>
            <person name="Nash W.E."/>
            <person name="Warren W."/>
            <person name="Chinwalla A."/>
            <person name="Mardis E.R."/>
            <person name="Wilson R.K."/>
        </authorList>
    </citation>
    <scope>NUCLEOTIDE SEQUENCE [LARGE SCALE GENOMIC DNA]</scope>
    <source>
        <strain evidence="2 3">DSM 13479</strain>
    </source>
</reference>
<dbReference type="RefSeq" id="WP_006771217.1">
    <property type="nucleotide sequence ID" value="NZ_GG667612.1"/>
</dbReference>
<feature type="coiled-coil region" evidence="1">
    <location>
        <begin position="669"/>
        <end position="761"/>
    </location>
</feature>
<gene>
    <name evidence="2" type="ORF">CLOSTHATH_00661</name>
</gene>
<dbReference type="InterPro" id="IPR027417">
    <property type="entry name" value="P-loop_NTPase"/>
</dbReference>
<dbReference type="PANTHER" id="PTHR32182">
    <property type="entry name" value="DNA REPLICATION AND REPAIR PROTEIN RECF"/>
    <property type="match status" value="1"/>
</dbReference>
<keyword evidence="1" id="KW-0175">Coiled coil</keyword>
<dbReference type="SUPFAM" id="SSF52540">
    <property type="entry name" value="P-loop containing nucleoside triphosphate hydrolases"/>
    <property type="match status" value="1"/>
</dbReference>
<name>D3AAP0_9FIRM</name>
<organism evidence="2 3">
    <name type="scientific">Hungatella hathewayi DSM 13479</name>
    <dbReference type="NCBI Taxonomy" id="566550"/>
    <lineage>
        <taxon>Bacteria</taxon>
        <taxon>Bacillati</taxon>
        <taxon>Bacillota</taxon>
        <taxon>Clostridia</taxon>
        <taxon>Lachnospirales</taxon>
        <taxon>Lachnospiraceae</taxon>
        <taxon>Hungatella</taxon>
    </lineage>
</organism>
<dbReference type="Proteomes" id="UP000004968">
    <property type="component" value="Unassembled WGS sequence"/>
</dbReference>
<dbReference type="Pfam" id="PF13555">
    <property type="entry name" value="AAA_29"/>
    <property type="match status" value="1"/>
</dbReference>
<dbReference type="PANTHER" id="PTHR32182:SF0">
    <property type="entry name" value="DNA REPLICATION AND REPAIR PROTEIN RECF"/>
    <property type="match status" value="1"/>
</dbReference>
<evidence type="ECO:0000313" key="2">
    <source>
        <dbReference type="EMBL" id="EFD01122.1"/>
    </source>
</evidence>
<dbReference type="GeneID" id="93152498"/>
<evidence type="ECO:0000313" key="3">
    <source>
        <dbReference type="Proteomes" id="UP000004968"/>
    </source>
</evidence>
<accession>D3AAP0</accession>
<dbReference type="GO" id="GO:0006302">
    <property type="term" value="P:double-strand break repair"/>
    <property type="evidence" value="ECO:0007669"/>
    <property type="project" value="TreeGrafter"/>
</dbReference>